<dbReference type="EMBL" id="JACEMZ010000001">
    <property type="protein sequence ID" value="MBA4451707.1"/>
    <property type="molecule type" value="Genomic_DNA"/>
</dbReference>
<comment type="caution">
    <text evidence="1">The sequence shown here is derived from an EMBL/GenBank/DDBJ whole genome shotgun (WGS) entry which is preliminary data.</text>
</comment>
<evidence type="ECO:0000313" key="1">
    <source>
        <dbReference type="EMBL" id="MBA4451707.1"/>
    </source>
</evidence>
<protein>
    <submittedName>
        <fullName evidence="1">Uncharacterized protein</fullName>
    </submittedName>
</protein>
<proteinExistence type="predicted"/>
<sequence>MNGLIVILLFSLFFVPVSVFAIADIENKTIVADSESSDIVLTLEFGENQYTKSQRMIPVLQSGSLAIGDSIMEITDSRTKIMGNSFVIHSENILIYAKGLENGDFLINSYLIGGTQFEPIKLSSIYQEEASEEINDKPISPEMIVLIRQDVRTFWNDVYDLEIKVFDKMINPKPQFYQSLGAIDQADINIILKNKIGEELTQFSGKTDSRGYWDGNYFVQQNLVPGGTYIVEVNVNYLDASNFQNFETFFVADTRASDSSD</sequence>
<reference evidence="1 2" key="1">
    <citation type="journal article" date="2020" name="Appl. Environ. Microbiol.">
        <title>Genomic Characteristics of a Novel Species of Ammonia-Oxidizing Archaea from the Jiulong River Estuary.</title>
        <authorList>
            <person name="Zou D."/>
            <person name="Wan R."/>
            <person name="Han L."/>
            <person name="Xu M.N."/>
            <person name="Liu Y."/>
            <person name="Liu H."/>
            <person name="Kao S.J."/>
            <person name="Li M."/>
        </authorList>
    </citation>
    <scope>NUCLEOTIDE SEQUENCE [LARGE SCALE GENOMIC DNA]</scope>
    <source>
        <strain evidence="1">W1bin1</strain>
    </source>
</reference>
<gene>
    <name evidence="1" type="ORF">H2B03_00800</name>
</gene>
<evidence type="ECO:0000313" key="2">
    <source>
        <dbReference type="Proteomes" id="UP000559653"/>
    </source>
</evidence>
<organism evidence="1 2">
    <name type="scientific">Candidatus Nitrosomaritimum aestuariumsis</name>
    <dbReference type="NCBI Taxonomy" id="3342354"/>
    <lineage>
        <taxon>Archaea</taxon>
        <taxon>Nitrososphaerota</taxon>
        <taxon>Nitrososphaeria</taxon>
        <taxon>Nitrosopumilales</taxon>
        <taxon>Nitrosopumilaceae</taxon>
        <taxon>Candidatus Nitrosomaritimum</taxon>
    </lineage>
</organism>
<dbReference type="Proteomes" id="UP000559653">
    <property type="component" value="Unassembled WGS sequence"/>
</dbReference>
<name>A0AC60VWD5_9ARCH</name>
<accession>A0AC60VWD5</accession>